<keyword evidence="1" id="KW-1133">Transmembrane helix</keyword>
<keyword evidence="1" id="KW-0812">Transmembrane</keyword>
<dbReference type="Proteomes" id="UP000550707">
    <property type="component" value="Unassembled WGS sequence"/>
</dbReference>
<evidence type="ECO:0000313" key="3">
    <source>
        <dbReference type="Proteomes" id="UP000550707"/>
    </source>
</evidence>
<comment type="caution">
    <text evidence="2">The sequence shown here is derived from an EMBL/GenBank/DDBJ whole genome shotgun (WGS) entry which is preliminary data.</text>
</comment>
<accession>A0A7J8JWR4</accession>
<keyword evidence="3" id="KW-1185">Reference proteome</keyword>
<proteinExistence type="predicted"/>
<keyword evidence="1" id="KW-0472">Membrane</keyword>
<reference evidence="2 3" key="1">
    <citation type="journal article" date="2020" name="Nature">
        <title>Six reference-quality genomes reveal evolution of bat adaptations.</title>
        <authorList>
            <person name="Jebb D."/>
            <person name="Huang Z."/>
            <person name="Pippel M."/>
            <person name="Hughes G.M."/>
            <person name="Lavrichenko K."/>
            <person name="Devanna P."/>
            <person name="Winkler S."/>
            <person name="Jermiin L.S."/>
            <person name="Skirmuntt E.C."/>
            <person name="Katzourakis A."/>
            <person name="Burkitt-Gray L."/>
            <person name="Ray D.A."/>
            <person name="Sullivan K.A.M."/>
            <person name="Roscito J.G."/>
            <person name="Kirilenko B.M."/>
            <person name="Davalos L.M."/>
            <person name="Corthals A.P."/>
            <person name="Power M.L."/>
            <person name="Jones G."/>
            <person name="Ransome R.D."/>
            <person name="Dechmann D.K.N."/>
            <person name="Locatelli A.G."/>
            <person name="Puechmaille S.J."/>
            <person name="Fedrigo O."/>
            <person name="Jarvis E.D."/>
            <person name="Hiller M."/>
            <person name="Vernes S.C."/>
            <person name="Myers E.W."/>
            <person name="Teeling E.C."/>
        </authorList>
    </citation>
    <scope>NUCLEOTIDE SEQUENCE [LARGE SCALE GENOMIC DNA]</scope>
    <source>
        <strain evidence="2">MMolMol1</strain>
        <tissue evidence="2">Muscle</tissue>
    </source>
</reference>
<feature type="transmembrane region" description="Helical" evidence="1">
    <location>
        <begin position="39"/>
        <end position="59"/>
    </location>
</feature>
<gene>
    <name evidence="2" type="ORF">HJG59_007937</name>
</gene>
<dbReference type="InParanoid" id="A0A7J8JWR4"/>
<evidence type="ECO:0000256" key="1">
    <source>
        <dbReference type="SAM" id="Phobius"/>
    </source>
</evidence>
<evidence type="ECO:0000313" key="2">
    <source>
        <dbReference type="EMBL" id="KAF6500910.1"/>
    </source>
</evidence>
<organism evidence="2 3">
    <name type="scientific">Molossus molossus</name>
    <name type="common">Pallas' mastiff bat</name>
    <name type="synonym">Vespertilio molossus</name>
    <dbReference type="NCBI Taxonomy" id="27622"/>
    <lineage>
        <taxon>Eukaryota</taxon>
        <taxon>Metazoa</taxon>
        <taxon>Chordata</taxon>
        <taxon>Craniata</taxon>
        <taxon>Vertebrata</taxon>
        <taxon>Euteleostomi</taxon>
        <taxon>Mammalia</taxon>
        <taxon>Eutheria</taxon>
        <taxon>Laurasiatheria</taxon>
        <taxon>Chiroptera</taxon>
        <taxon>Yangochiroptera</taxon>
        <taxon>Molossidae</taxon>
        <taxon>Molossus</taxon>
    </lineage>
</organism>
<dbReference type="AlphaFoldDB" id="A0A7J8JWR4"/>
<protein>
    <submittedName>
        <fullName evidence="2">Uncharacterized protein</fullName>
    </submittedName>
</protein>
<dbReference type="EMBL" id="JACASF010000001">
    <property type="protein sequence ID" value="KAF6500910.1"/>
    <property type="molecule type" value="Genomic_DNA"/>
</dbReference>
<name>A0A7J8JWR4_MOLMO</name>
<sequence>MKEFRYYYEETEDIFQRREEKERERGIGRVGEVETSYCWLSLGIVGLLGTFTFFFFIDFRERGRERERQIETSMRENIDWPPPACPPLGLGPQPGHMPLWGTKPTTSWCMGHCSTTEPHQPGRNLYFCLNTILLE</sequence>